<evidence type="ECO:0000313" key="2">
    <source>
        <dbReference type="EMBL" id="OAD51903.1"/>
    </source>
</evidence>
<dbReference type="SUPFAM" id="SSF54236">
    <property type="entry name" value="Ubiquitin-like"/>
    <property type="match status" value="1"/>
</dbReference>
<accession>A0A310SCC0</accession>
<protein>
    <submittedName>
        <fullName evidence="2">Band 4.1-like protein 4A</fullName>
    </submittedName>
</protein>
<dbReference type="Proteomes" id="UP000250275">
    <property type="component" value="Unassembled WGS sequence"/>
</dbReference>
<dbReference type="PANTHER" id="PTHR23280:SF4">
    <property type="entry name" value="BAND 4.1-LIKE PROTEIN 4A"/>
    <property type="match status" value="1"/>
</dbReference>
<dbReference type="PANTHER" id="PTHR23280">
    <property type="entry name" value="4.1 G PROTEIN"/>
    <property type="match status" value="1"/>
</dbReference>
<feature type="non-terminal residue" evidence="2">
    <location>
        <position position="1"/>
    </location>
</feature>
<dbReference type="Gene3D" id="3.10.20.90">
    <property type="entry name" value="Phosphatidylinositol 3-kinase Catalytic Subunit, Chain A, domain 1"/>
    <property type="match status" value="1"/>
</dbReference>
<dbReference type="Pfam" id="PF09379">
    <property type="entry name" value="FERM_N"/>
    <property type="match status" value="1"/>
</dbReference>
<evidence type="ECO:0000313" key="3">
    <source>
        <dbReference type="Proteomes" id="UP000250275"/>
    </source>
</evidence>
<organism evidence="2 3">
    <name type="scientific">Eufriesea mexicana</name>
    <dbReference type="NCBI Taxonomy" id="516756"/>
    <lineage>
        <taxon>Eukaryota</taxon>
        <taxon>Metazoa</taxon>
        <taxon>Ecdysozoa</taxon>
        <taxon>Arthropoda</taxon>
        <taxon>Hexapoda</taxon>
        <taxon>Insecta</taxon>
        <taxon>Pterygota</taxon>
        <taxon>Neoptera</taxon>
        <taxon>Endopterygota</taxon>
        <taxon>Hymenoptera</taxon>
        <taxon>Apocrita</taxon>
        <taxon>Aculeata</taxon>
        <taxon>Apoidea</taxon>
        <taxon>Anthophila</taxon>
        <taxon>Apidae</taxon>
        <taxon>Eufriesea</taxon>
    </lineage>
</organism>
<name>A0A310SCC0_9HYME</name>
<dbReference type="GO" id="GO:0005856">
    <property type="term" value="C:cytoskeleton"/>
    <property type="evidence" value="ECO:0007669"/>
    <property type="project" value="TreeGrafter"/>
</dbReference>
<feature type="domain" description="FERM N-terminal" evidence="1">
    <location>
        <begin position="40"/>
        <end position="72"/>
    </location>
</feature>
<reference evidence="2 3" key="1">
    <citation type="submission" date="2015-07" db="EMBL/GenBank/DDBJ databases">
        <title>The genome of Eufriesea mexicana.</title>
        <authorList>
            <person name="Pan H."/>
            <person name="Kapheim K."/>
        </authorList>
    </citation>
    <scope>NUCLEOTIDE SEQUENCE [LARGE SCALE GENOMIC DNA]</scope>
    <source>
        <strain evidence="2">0111107269</strain>
        <tissue evidence="2">Whole body</tissue>
    </source>
</reference>
<dbReference type="InterPro" id="IPR018979">
    <property type="entry name" value="FERM_N"/>
</dbReference>
<keyword evidence="3" id="KW-1185">Reference proteome</keyword>
<evidence type="ECO:0000259" key="1">
    <source>
        <dbReference type="Pfam" id="PF09379"/>
    </source>
</evidence>
<proteinExistence type="predicted"/>
<sequence>ALLGYDGRSVPVENTWPSLEDPLGPDGQMGLRRMGPGHSSNLGQELLDRVFRHLNLLETAYFGLRYLDHGNQTKRDGRAVEVGHVIGFRVLAVCDCRDCTGASDRVNTSIAVIDSNAVVWEQWLDPSKKIGKQLKVQKGDPSSDVHTLYFGVKFYAADPCKLIEEITSISFYRSFIRLCERRNASCRSKLSIVLFNWNVYGVVSVYTFCMQSEVEWWVIGGSGLLITLRISNKVQFILE</sequence>
<dbReference type="EMBL" id="KQ781425">
    <property type="protein sequence ID" value="OAD51903.1"/>
    <property type="molecule type" value="Genomic_DNA"/>
</dbReference>
<dbReference type="InterPro" id="IPR029071">
    <property type="entry name" value="Ubiquitin-like_domsf"/>
</dbReference>
<dbReference type="AlphaFoldDB" id="A0A310SCC0"/>
<gene>
    <name evidence="2" type="ORF">WN48_04050</name>
</gene>
<dbReference type="GO" id="GO:0031032">
    <property type="term" value="P:actomyosin structure organization"/>
    <property type="evidence" value="ECO:0007669"/>
    <property type="project" value="TreeGrafter"/>
</dbReference>